<evidence type="ECO:0000256" key="6">
    <source>
        <dbReference type="ARBA" id="ARBA00022741"/>
    </source>
</evidence>
<evidence type="ECO:0000256" key="11">
    <source>
        <dbReference type="ARBA" id="ARBA00055994"/>
    </source>
</evidence>
<keyword evidence="9 12" id="KW-0131">Cell cycle</keyword>
<comment type="subunit">
    <text evidence="12">Homodimer. Forms a membrane-associated complex with FtsX.</text>
</comment>
<evidence type="ECO:0000256" key="1">
    <source>
        <dbReference type="ARBA" id="ARBA00005417"/>
    </source>
</evidence>
<comment type="caution">
    <text evidence="14">The sequence shown here is derived from an EMBL/GenBank/DDBJ whole genome shotgun (WGS) entry which is preliminary data.</text>
</comment>
<evidence type="ECO:0000256" key="2">
    <source>
        <dbReference type="ARBA" id="ARBA00020019"/>
    </source>
</evidence>
<gene>
    <name evidence="12" type="primary">ftsE</name>
    <name evidence="14" type="ORF">FC91_GL000883</name>
</gene>
<keyword evidence="3" id="KW-0813">Transport</keyword>
<dbReference type="GO" id="GO:0022857">
    <property type="term" value="F:transmembrane transporter activity"/>
    <property type="evidence" value="ECO:0007669"/>
    <property type="project" value="TreeGrafter"/>
</dbReference>
<dbReference type="InterPro" id="IPR003439">
    <property type="entry name" value="ABC_transporter-like_ATP-bd"/>
</dbReference>
<dbReference type="InterPro" id="IPR015854">
    <property type="entry name" value="ABC_transpr_LolD-like"/>
</dbReference>
<dbReference type="OrthoDB" id="9791546at2"/>
<dbReference type="PATRIC" id="fig|1122147.4.peg.910"/>
<reference evidence="14 15" key="1">
    <citation type="journal article" date="2015" name="Genome Announc.">
        <title>Expanding the biotechnology potential of lactobacilli through comparative genomics of 213 strains and associated genera.</title>
        <authorList>
            <person name="Sun Z."/>
            <person name="Harris H.M."/>
            <person name="McCann A."/>
            <person name="Guo C."/>
            <person name="Argimon S."/>
            <person name="Zhang W."/>
            <person name="Yang X."/>
            <person name="Jeffery I.B."/>
            <person name="Cooney J.C."/>
            <person name="Kagawa T.F."/>
            <person name="Liu W."/>
            <person name="Song Y."/>
            <person name="Salvetti E."/>
            <person name="Wrobel A."/>
            <person name="Rasinkangas P."/>
            <person name="Parkhill J."/>
            <person name="Rea M.C."/>
            <person name="O'Sullivan O."/>
            <person name="Ritari J."/>
            <person name="Douillard F.P."/>
            <person name="Paul Ross R."/>
            <person name="Yang R."/>
            <person name="Briner A.E."/>
            <person name="Felis G.E."/>
            <person name="de Vos W.M."/>
            <person name="Barrangou R."/>
            <person name="Klaenhammer T.R."/>
            <person name="Caufield P.W."/>
            <person name="Cui Y."/>
            <person name="Zhang H."/>
            <person name="O'Toole P.W."/>
        </authorList>
    </citation>
    <scope>NUCLEOTIDE SEQUENCE [LARGE SCALE GENOMIC DNA]</scope>
    <source>
        <strain evidence="14 15">DSM 16991</strain>
    </source>
</reference>
<keyword evidence="7 12" id="KW-0067">ATP-binding</keyword>
<comment type="similarity">
    <text evidence="1 12">Belongs to the ABC transporter superfamily.</text>
</comment>
<dbReference type="PROSITE" id="PS00211">
    <property type="entry name" value="ABC_TRANSPORTER_1"/>
    <property type="match status" value="1"/>
</dbReference>
<feature type="domain" description="ABC transporter" evidence="13">
    <location>
        <begin position="2"/>
        <end position="228"/>
    </location>
</feature>
<dbReference type="GO" id="GO:0051301">
    <property type="term" value="P:cell division"/>
    <property type="evidence" value="ECO:0007669"/>
    <property type="project" value="UniProtKB-UniRule"/>
</dbReference>
<evidence type="ECO:0000259" key="13">
    <source>
        <dbReference type="PROSITE" id="PS50893"/>
    </source>
</evidence>
<evidence type="ECO:0000313" key="14">
    <source>
        <dbReference type="EMBL" id="KRM29305.1"/>
    </source>
</evidence>
<dbReference type="FunFam" id="3.40.50.300:FF:000056">
    <property type="entry name" value="Cell division ATP-binding protein FtsE"/>
    <property type="match status" value="1"/>
</dbReference>
<sequence length="228" mass="25321">MIRMVDVSKVYDNKVTALENVNVEIAQGDFVYVVGPSGAGKSTFIKLLYRELRATSGLIMIDDFDLTQLKDREVPFLRRKIGVVFQDFKLLSRLTVAENIAYAMEVIETDPEEIKQRVTQVLAEVGLTGKAARFPNELSGGEQQRVAIARAITNNPHILIADEPTGNLDPNTSEEIMALLEKINAKGTTVIMATHNDQLVNSHVHRLLEINNGDIVRDEKEGTYANEG</sequence>
<dbReference type="eggNOG" id="COG2884">
    <property type="taxonomic scope" value="Bacteria"/>
</dbReference>
<evidence type="ECO:0000256" key="9">
    <source>
        <dbReference type="ARBA" id="ARBA00023306"/>
    </source>
</evidence>
<dbReference type="InterPro" id="IPR027417">
    <property type="entry name" value="P-loop_NTPase"/>
</dbReference>
<dbReference type="Proteomes" id="UP000050949">
    <property type="component" value="Unassembled WGS sequence"/>
</dbReference>
<dbReference type="SMART" id="SM00382">
    <property type="entry name" value="AAA"/>
    <property type="match status" value="1"/>
</dbReference>
<protein>
    <recommendedName>
        <fullName evidence="2 12">Cell division ATP-binding protein FtsE</fullName>
    </recommendedName>
</protein>
<dbReference type="NCBIfam" id="TIGR02673">
    <property type="entry name" value="FtsE"/>
    <property type="match status" value="1"/>
</dbReference>
<dbReference type="SUPFAM" id="SSF52540">
    <property type="entry name" value="P-loop containing nucleoside triphosphate hydrolases"/>
    <property type="match status" value="1"/>
</dbReference>
<proteinExistence type="inferred from homology"/>
<organism evidence="14 15">
    <name type="scientific">Schleiferilactobacillus harbinensis DSM 16991</name>
    <dbReference type="NCBI Taxonomy" id="1122147"/>
    <lineage>
        <taxon>Bacteria</taxon>
        <taxon>Bacillati</taxon>
        <taxon>Bacillota</taxon>
        <taxon>Bacilli</taxon>
        <taxon>Lactobacillales</taxon>
        <taxon>Lactobacillaceae</taxon>
        <taxon>Schleiferilactobacillus</taxon>
    </lineage>
</organism>
<evidence type="ECO:0000256" key="7">
    <source>
        <dbReference type="ARBA" id="ARBA00022840"/>
    </source>
</evidence>
<dbReference type="Pfam" id="PF00005">
    <property type="entry name" value="ABC_tran"/>
    <property type="match status" value="1"/>
</dbReference>
<dbReference type="AlphaFoldDB" id="A0A0R1XNN6"/>
<dbReference type="PROSITE" id="PS50893">
    <property type="entry name" value="ABC_TRANSPORTER_2"/>
    <property type="match status" value="1"/>
</dbReference>
<dbReference type="PANTHER" id="PTHR24220:SF470">
    <property type="entry name" value="CELL DIVISION ATP-BINDING PROTEIN FTSE"/>
    <property type="match status" value="1"/>
</dbReference>
<keyword evidence="6 12" id="KW-0547">Nucleotide-binding</keyword>
<keyword evidence="4 12" id="KW-1003">Cell membrane</keyword>
<evidence type="ECO:0000256" key="10">
    <source>
        <dbReference type="ARBA" id="ARBA00049360"/>
    </source>
</evidence>
<evidence type="ECO:0000256" key="3">
    <source>
        <dbReference type="ARBA" id="ARBA00022448"/>
    </source>
</evidence>
<dbReference type="GO" id="GO:0016887">
    <property type="term" value="F:ATP hydrolysis activity"/>
    <property type="evidence" value="ECO:0007669"/>
    <property type="project" value="InterPro"/>
</dbReference>
<comment type="catalytic activity">
    <reaction evidence="10">
        <text>ATP + H2O = ADP + phosphate + H(+)</text>
        <dbReference type="Rhea" id="RHEA:13065"/>
        <dbReference type="ChEBI" id="CHEBI:15377"/>
        <dbReference type="ChEBI" id="CHEBI:15378"/>
        <dbReference type="ChEBI" id="CHEBI:30616"/>
        <dbReference type="ChEBI" id="CHEBI:43474"/>
        <dbReference type="ChEBI" id="CHEBI:456216"/>
    </reaction>
</comment>
<keyword evidence="5 12" id="KW-0132">Cell division</keyword>
<comment type="function">
    <text evidence="11">Part of the ABC transporter FtsEX involved in cellular division. Has ATPase activity. Essential for cell division and viability.</text>
</comment>
<evidence type="ECO:0000256" key="5">
    <source>
        <dbReference type="ARBA" id="ARBA00022618"/>
    </source>
</evidence>
<dbReference type="RefSeq" id="WP_027827533.1">
    <property type="nucleotide sequence ID" value="NZ_AUEH01000002.1"/>
</dbReference>
<dbReference type="InterPro" id="IPR003593">
    <property type="entry name" value="AAA+_ATPase"/>
</dbReference>
<dbReference type="InterPro" id="IPR005286">
    <property type="entry name" value="Cell_div_FtsE"/>
</dbReference>
<dbReference type="GO" id="GO:0005886">
    <property type="term" value="C:plasma membrane"/>
    <property type="evidence" value="ECO:0007669"/>
    <property type="project" value="UniProtKB-SubCell"/>
</dbReference>
<evidence type="ECO:0000313" key="15">
    <source>
        <dbReference type="Proteomes" id="UP000050949"/>
    </source>
</evidence>
<dbReference type="GO" id="GO:0005524">
    <property type="term" value="F:ATP binding"/>
    <property type="evidence" value="ECO:0007669"/>
    <property type="project" value="UniProtKB-UniRule"/>
</dbReference>
<comment type="subcellular location">
    <subcellularLocation>
        <location evidence="12">Cell membrane</location>
        <topology evidence="12">Peripheral membrane protein</topology>
        <orientation evidence="12">Cytoplasmic side</orientation>
    </subcellularLocation>
</comment>
<dbReference type="EMBL" id="AZFW01000016">
    <property type="protein sequence ID" value="KRM29305.1"/>
    <property type="molecule type" value="Genomic_DNA"/>
</dbReference>
<keyword evidence="8 12" id="KW-0472">Membrane</keyword>
<accession>A0A0R1XNN6</accession>
<evidence type="ECO:0000256" key="8">
    <source>
        <dbReference type="ARBA" id="ARBA00023136"/>
    </source>
</evidence>
<dbReference type="Gene3D" id="3.40.50.300">
    <property type="entry name" value="P-loop containing nucleotide triphosphate hydrolases"/>
    <property type="match status" value="1"/>
</dbReference>
<dbReference type="PANTHER" id="PTHR24220">
    <property type="entry name" value="IMPORT ATP-BINDING PROTEIN"/>
    <property type="match status" value="1"/>
</dbReference>
<name>A0A0R1XNN6_9LACO</name>
<evidence type="ECO:0000256" key="12">
    <source>
        <dbReference type="RuleBase" id="RU365094"/>
    </source>
</evidence>
<evidence type="ECO:0000256" key="4">
    <source>
        <dbReference type="ARBA" id="ARBA00022475"/>
    </source>
</evidence>
<dbReference type="InterPro" id="IPR017871">
    <property type="entry name" value="ABC_transporter-like_CS"/>
</dbReference>